<accession>A0ABR1CJP6</accession>
<name>A0ABR1CJP6_NECAM</name>
<dbReference type="EMBL" id="JAVFWL010000002">
    <property type="protein sequence ID" value="KAK6737823.1"/>
    <property type="molecule type" value="Genomic_DNA"/>
</dbReference>
<proteinExistence type="predicted"/>
<protein>
    <submittedName>
        <fullName evidence="1">Uncharacterized protein</fullName>
    </submittedName>
</protein>
<gene>
    <name evidence="1" type="primary">Necator_chrII.g7915</name>
    <name evidence="1" type="ORF">RB195_020121</name>
</gene>
<sequence>MGFLSLTMGFGMEWRRWAEFLANERHIDIRMSILFWTRASRNAERVETFTTSDEKSVSRPRAEKYCNLVRDRETFIVKLVTMTVQKRNEFGWREEF</sequence>
<organism evidence="1 2">
    <name type="scientific">Necator americanus</name>
    <name type="common">Human hookworm</name>
    <dbReference type="NCBI Taxonomy" id="51031"/>
    <lineage>
        <taxon>Eukaryota</taxon>
        <taxon>Metazoa</taxon>
        <taxon>Ecdysozoa</taxon>
        <taxon>Nematoda</taxon>
        <taxon>Chromadorea</taxon>
        <taxon>Rhabditida</taxon>
        <taxon>Rhabditina</taxon>
        <taxon>Rhabditomorpha</taxon>
        <taxon>Strongyloidea</taxon>
        <taxon>Ancylostomatidae</taxon>
        <taxon>Bunostominae</taxon>
        <taxon>Necator</taxon>
    </lineage>
</organism>
<comment type="caution">
    <text evidence="1">The sequence shown here is derived from an EMBL/GenBank/DDBJ whole genome shotgun (WGS) entry which is preliminary data.</text>
</comment>
<reference evidence="1 2" key="1">
    <citation type="submission" date="2023-08" db="EMBL/GenBank/DDBJ databases">
        <title>A Necator americanus chromosomal reference genome.</title>
        <authorList>
            <person name="Ilik V."/>
            <person name="Petrzelkova K.J."/>
            <person name="Pardy F."/>
            <person name="Fuh T."/>
            <person name="Niatou-Singa F.S."/>
            <person name="Gouil Q."/>
            <person name="Baker L."/>
            <person name="Ritchie M.E."/>
            <person name="Jex A.R."/>
            <person name="Gazzola D."/>
            <person name="Li H."/>
            <person name="Toshio Fujiwara R."/>
            <person name="Zhan B."/>
            <person name="Aroian R.V."/>
            <person name="Pafco B."/>
            <person name="Schwarz E.M."/>
        </authorList>
    </citation>
    <scope>NUCLEOTIDE SEQUENCE [LARGE SCALE GENOMIC DNA]</scope>
    <source>
        <strain evidence="1 2">Aroian</strain>
        <tissue evidence="1">Whole animal</tissue>
    </source>
</reference>
<dbReference type="Proteomes" id="UP001303046">
    <property type="component" value="Unassembled WGS sequence"/>
</dbReference>
<evidence type="ECO:0000313" key="2">
    <source>
        <dbReference type="Proteomes" id="UP001303046"/>
    </source>
</evidence>
<evidence type="ECO:0000313" key="1">
    <source>
        <dbReference type="EMBL" id="KAK6737823.1"/>
    </source>
</evidence>
<keyword evidence="2" id="KW-1185">Reference proteome</keyword>